<dbReference type="EMBL" id="JOKZ01000007">
    <property type="protein sequence ID" value="KKP07401.1"/>
    <property type="molecule type" value="Genomic_DNA"/>
</dbReference>
<dbReference type="GO" id="GO:0034475">
    <property type="term" value="P:U4 snRNA 3'-end processing"/>
    <property type="evidence" value="ECO:0007669"/>
    <property type="project" value="TreeGrafter"/>
</dbReference>
<dbReference type="GO" id="GO:0003723">
    <property type="term" value="F:RNA binding"/>
    <property type="evidence" value="ECO:0007669"/>
    <property type="project" value="UniProtKB-KW"/>
</dbReference>
<dbReference type="AlphaFoldDB" id="A0A0F9XRS6"/>
<feature type="region of interest" description="Disordered" evidence="2">
    <location>
        <begin position="1"/>
        <end position="40"/>
    </location>
</feature>
<dbReference type="SUPFAM" id="SSF69065">
    <property type="entry name" value="RNase III domain-like"/>
    <property type="match status" value="1"/>
</dbReference>
<dbReference type="InterPro" id="IPR000999">
    <property type="entry name" value="RNase_III_dom"/>
</dbReference>
<keyword evidence="1" id="KW-0694">RNA-binding</keyword>
<feature type="domain" description="RNase III" evidence="3">
    <location>
        <begin position="151"/>
        <end position="269"/>
    </location>
</feature>
<evidence type="ECO:0000313" key="5">
    <source>
        <dbReference type="Proteomes" id="UP000034112"/>
    </source>
</evidence>
<dbReference type="PANTHER" id="PTHR11207:SF0">
    <property type="entry name" value="RIBONUCLEASE 3"/>
    <property type="match status" value="1"/>
</dbReference>
<dbReference type="PROSITE" id="PS00517">
    <property type="entry name" value="RNASE_3_1"/>
    <property type="match status" value="1"/>
</dbReference>
<sequence length="420" mass="46897">MHKRRNASPGDHWAKRQQTGDPRKNDEFVNSAEPSNQALASLAEQADELVDCLQALKRQFSQSKNPSELQLGTVKSRLSRLTKQLLPSFQILGSLEEPEPATPQPIVETTPAASVVTHDTSSIPLLSNIRVTPWTSSDIQQEWPPLPPILDPKLSEEVFTHPGLGLKYNYERLEWLGDAYLELIASSLIHQTFTQLRSGACSQLRERLIRNVTLAEYFRHYDMSQWAKLPSAFGDYKGHGRGRSKDKDLVKTQADMFEAYVAAVILSDPQQGLTKVVDWLKTLWGRTIKEDIYKAEAAKKRSEASPTTADVTSSTAKQRLSVKIVTKGVTIDYKDLPGEKKDKNLGLPLFTVGAYLTGYGEVGRLLAVGTALSKKDAGQKAAEMALQNKRLIQAYEEKKRQYMQARDGDSVLNSLSSEWK</sequence>
<gene>
    <name evidence="4" type="ORF">THAR02_00463</name>
</gene>
<dbReference type="CDD" id="cd00593">
    <property type="entry name" value="RIBOc"/>
    <property type="match status" value="1"/>
</dbReference>
<organism evidence="4 5">
    <name type="scientific">Trichoderma harzianum</name>
    <name type="common">Hypocrea lixii</name>
    <dbReference type="NCBI Taxonomy" id="5544"/>
    <lineage>
        <taxon>Eukaryota</taxon>
        <taxon>Fungi</taxon>
        <taxon>Dikarya</taxon>
        <taxon>Ascomycota</taxon>
        <taxon>Pezizomycotina</taxon>
        <taxon>Sordariomycetes</taxon>
        <taxon>Hypocreomycetidae</taxon>
        <taxon>Hypocreales</taxon>
        <taxon>Hypocreaceae</taxon>
        <taxon>Trichoderma</taxon>
    </lineage>
</organism>
<dbReference type="OMA" id="QADMFEA"/>
<dbReference type="Pfam" id="PF00636">
    <property type="entry name" value="Ribonuclease_3"/>
    <property type="match status" value="1"/>
</dbReference>
<dbReference type="GO" id="GO:0004525">
    <property type="term" value="F:ribonuclease III activity"/>
    <property type="evidence" value="ECO:0007669"/>
    <property type="project" value="InterPro"/>
</dbReference>
<dbReference type="SMART" id="SM00535">
    <property type="entry name" value="RIBOc"/>
    <property type="match status" value="1"/>
</dbReference>
<proteinExistence type="predicted"/>
<dbReference type="Proteomes" id="UP000034112">
    <property type="component" value="Unassembled WGS sequence"/>
</dbReference>
<accession>A0A0F9XRS6</accession>
<dbReference type="GO" id="GO:0006364">
    <property type="term" value="P:rRNA processing"/>
    <property type="evidence" value="ECO:0007669"/>
    <property type="project" value="TreeGrafter"/>
</dbReference>
<dbReference type="PROSITE" id="PS50142">
    <property type="entry name" value="RNASE_3_2"/>
    <property type="match status" value="1"/>
</dbReference>
<evidence type="ECO:0000313" key="4">
    <source>
        <dbReference type="EMBL" id="KKP07401.1"/>
    </source>
</evidence>
<evidence type="ECO:0000259" key="3">
    <source>
        <dbReference type="PROSITE" id="PS50142"/>
    </source>
</evidence>
<name>A0A0F9XRS6_TRIHA</name>
<evidence type="ECO:0000256" key="1">
    <source>
        <dbReference type="ARBA" id="ARBA00022884"/>
    </source>
</evidence>
<comment type="caution">
    <text evidence="4">The sequence shown here is derived from an EMBL/GenBank/DDBJ whole genome shotgun (WGS) entry which is preliminary data.</text>
</comment>
<dbReference type="SUPFAM" id="SSF54768">
    <property type="entry name" value="dsRNA-binding domain-like"/>
    <property type="match status" value="1"/>
</dbReference>
<dbReference type="GO" id="GO:0006369">
    <property type="term" value="P:termination of RNA polymerase II transcription"/>
    <property type="evidence" value="ECO:0007669"/>
    <property type="project" value="TreeGrafter"/>
</dbReference>
<evidence type="ECO:0000256" key="2">
    <source>
        <dbReference type="SAM" id="MobiDB-lite"/>
    </source>
</evidence>
<dbReference type="PANTHER" id="PTHR11207">
    <property type="entry name" value="RIBONUCLEASE III"/>
    <property type="match status" value="1"/>
</dbReference>
<dbReference type="InterPro" id="IPR036389">
    <property type="entry name" value="RNase_III_sf"/>
</dbReference>
<protein>
    <submittedName>
        <fullName evidence="4">Ribonuclease III</fullName>
    </submittedName>
</protein>
<dbReference type="GO" id="GO:0005654">
    <property type="term" value="C:nucleoplasm"/>
    <property type="evidence" value="ECO:0007669"/>
    <property type="project" value="TreeGrafter"/>
</dbReference>
<dbReference type="Gene3D" id="1.10.1520.10">
    <property type="entry name" value="Ribonuclease III domain"/>
    <property type="match status" value="1"/>
</dbReference>
<dbReference type="Gene3D" id="3.30.160.20">
    <property type="match status" value="1"/>
</dbReference>
<dbReference type="OrthoDB" id="2392202at2759"/>
<reference evidence="5" key="1">
    <citation type="journal article" date="2015" name="Genome Announc.">
        <title>Draft whole-genome sequence of the biocontrol agent Trichoderma harzianum T6776.</title>
        <authorList>
            <person name="Baroncelli R."/>
            <person name="Piaggeschi G."/>
            <person name="Fiorini L."/>
            <person name="Bertolini E."/>
            <person name="Zapparata A."/>
            <person name="Pe M.E."/>
            <person name="Sarrocco S."/>
            <person name="Vannacci G."/>
        </authorList>
    </citation>
    <scope>NUCLEOTIDE SEQUENCE [LARGE SCALE GENOMIC DNA]</scope>
    <source>
        <strain evidence="5">T6776</strain>
    </source>
</reference>